<organism evidence="1 2">
    <name type="scientific">Catenaria anguillulae PL171</name>
    <dbReference type="NCBI Taxonomy" id="765915"/>
    <lineage>
        <taxon>Eukaryota</taxon>
        <taxon>Fungi</taxon>
        <taxon>Fungi incertae sedis</taxon>
        <taxon>Blastocladiomycota</taxon>
        <taxon>Blastocladiomycetes</taxon>
        <taxon>Blastocladiales</taxon>
        <taxon>Catenariaceae</taxon>
        <taxon>Catenaria</taxon>
    </lineage>
</organism>
<evidence type="ECO:0000313" key="2">
    <source>
        <dbReference type="Proteomes" id="UP000193411"/>
    </source>
</evidence>
<reference evidence="1 2" key="1">
    <citation type="submission" date="2016-07" db="EMBL/GenBank/DDBJ databases">
        <title>Pervasive Adenine N6-methylation of Active Genes in Fungi.</title>
        <authorList>
            <consortium name="DOE Joint Genome Institute"/>
            <person name="Mondo S.J."/>
            <person name="Dannebaum R.O."/>
            <person name="Kuo R.C."/>
            <person name="Labutti K."/>
            <person name="Haridas S."/>
            <person name="Kuo A."/>
            <person name="Salamov A."/>
            <person name="Ahrendt S.R."/>
            <person name="Lipzen A."/>
            <person name="Sullivan W."/>
            <person name="Andreopoulos W.B."/>
            <person name="Clum A."/>
            <person name="Lindquist E."/>
            <person name="Daum C."/>
            <person name="Ramamoorthy G.K."/>
            <person name="Gryganskyi A."/>
            <person name="Culley D."/>
            <person name="Magnuson J.K."/>
            <person name="James T.Y."/>
            <person name="O'Malley M.A."/>
            <person name="Stajich J.E."/>
            <person name="Spatafora J.W."/>
            <person name="Visel A."/>
            <person name="Grigoriev I.V."/>
        </authorList>
    </citation>
    <scope>NUCLEOTIDE SEQUENCE [LARGE SCALE GENOMIC DNA]</scope>
    <source>
        <strain evidence="1 2">PL171</strain>
    </source>
</reference>
<gene>
    <name evidence="1" type="ORF">BCR44DRAFT_78950</name>
</gene>
<sequence>MSLNTSTVSPQLPLNVAELVLVTAIRSLPDPVNPKTEAGPIHSLLVVLPHDASMTATDLMRAALTQMWWVDLDFASRHGRVDLLNAMFHWRHCRPLTYTAKGLFDAGKNCHVDVLEWWYTKLDQGHMWFPEVEFYHSGVAEGLESADRSAPVAQLFEWYCKRYEVAERLRLQAGLAPGSKETPLHRAVSMGILAAVKHGHLAIIDTIRQWNVELRLNVAWYHVDLAVWHAVGTKDMDLCEWMSRVVSDDPWFDVQVVQRLAGAALASGSVEMVEWVLRNKQVDILNIAKALQCASVELTRWAIDEQHLVNLDPVTGKIVTGDGAPFHMDLCDVLKQRRSLSVTPVLEWWTENASRLGVSLGLKFRSWDVMGPMGEGNVGFVRWWLANCDVAAVLAEKNDLMFTVAVKSGNLELLGLLYQEPKTQPLFNTRCGINAATGYGMTDTLM</sequence>
<comment type="caution">
    <text evidence="1">The sequence shown here is derived from an EMBL/GenBank/DDBJ whole genome shotgun (WGS) entry which is preliminary data.</text>
</comment>
<dbReference type="AlphaFoldDB" id="A0A1Y2HWY5"/>
<accession>A0A1Y2HWY5</accession>
<keyword evidence="2" id="KW-1185">Reference proteome</keyword>
<name>A0A1Y2HWY5_9FUNG</name>
<dbReference type="EMBL" id="MCFL01000006">
    <property type="protein sequence ID" value="ORZ39116.1"/>
    <property type="molecule type" value="Genomic_DNA"/>
</dbReference>
<proteinExistence type="predicted"/>
<protein>
    <submittedName>
        <fullName evidence="1">Uncharacterized protein</fullName>
    </submittedName>
</protein>
<dbReference type="Proteomes" id="UP000193411">
    <property type="component" value="Unassembled WGS sequence"/>
</dbReference>
<evidence type="ECO:0000313" key="1">
    <source>
        <dbReference type="EMBL" id="ORZ39116.1"/>
    </source>
</evidence>